<keyword evidence="2" id="KW-1185">Reference proteome</keyword>
<evidence type="ECO:0000313" key="1">
    <source>
        <dbReference type="EMBL" id="KAF5392233.1"/>
    </source>
</evidence>
<evidence type="ECO:0000313" key="2">
    <source>
        <dbReference type="Proteomes" id="UP000518752"/>
    </source>
</evidence>
<dbReference type="AlphaFoldDB" id="A0A8H5HZG1"/>
<accession>A0A8H5HZG1</accession>
<organism evidence="1 2">
    <name type="scientific">Collybiopsis confluens</name>
    <dbReference type="NCBI Taxonomy" id="2823264"/>
    <lineage>
        <taxon>Eukaryota</taxon>
        <taxon>Fungi</taxon>
        <taxon>Dikarya</taxon>
        <taxon>Basidiomycota</taxon>
        <taxon>Agaricomycotina</taxon>
        <taxon>Agaricomycetes</taxon>
        <taxon>Agaricomycetidae</taxon>
        <taxon>Agaricales</taxon>
        <taxon>Marasmiineae</taxon>
        <taxon>Omphalotaceae</taxon>
        <taxon>Collybiopsis</taxon>
    </lineage>
</organism>
<proteinExistence type="predicted"/>
<sequence>MCIQLFNNSLFVFQPVHLVSYCSASTSARPRSRIMKKNEVFVKEEHFDLSSVLSFTIHAIGPLYISIDESRCLYEGRSQGVKDQPYQPDYCGLKSM</sequence>
<dbReference type="EMBL" id="JAACJN010000006">
    <property type="protein sequence ID" value="KAF5392233.1"/>
    <property type="molecule type" value="Genomic_DNA"/>
</dbReference>
<reference evidence="1 2" key="1">
    <citation type="journal article" date="2020" name="ISME J.">
        <title>Uncovering the hidden diversity of litter-decomposition mechanisms in mushroom-forming fungi.</title>
        <authorList>
            <person name="Floudas D."/>
            <person name="Bentzer J."/>
            <person name="Ahren D."/>
            <person name="Johansson T."/>
            <person name="Persson P."/>
            <person name="Tunlid A."/>
        </authorList>
    </citation>
    <scope>NUCLEOTIDE SEQUENCE [LARGE SCALE GENOMIC DNA]</scope>
    <source>
        <strain evidence="1 2">CBS 406.79</strain>
    </source>
</reference>
<dbReference type="Proteomes" id="UP000518752">
    <property type="component" value="Unassembled WGS sequence"/>
</dbReference>
<name>A0A8H5HZG1_9AGAR</name>
<comment type="caution">
    <text evidence="1">The sequence shown here is derived from an EMBL/GenBank/DDBJ whole genome shotgun (WGS) entry which is preliminary data.</text>
</comment>
<gene>
    <name evidence="1" type="ORF">D9757_001516</name>
</gene>
<protein>
    <submittedName>
        <fullName evidence="1">Uncharacterized protein</fullName>
    </submittedName>
</protein>